<evidence type="ECO:0000256" key="2">
    <source>
        <dbReference type="SAM" id="SignalP"/>
    </source>
</evidence>
<dbReference type="PANTHER" id="PTHR30535">
    <property type="entry name" value="VITAMIN B12-BINDING PROTEIN"/>
    <property type="match status" value="1"/>
</dbReference>
<evidence type="ECO:0000259" key="3">
    <source>
        <dbReference type="Pfam" id="PF01497"/>
    </source>
</evidence>
<feature type="signal peptide" evidence="2">
    <location>
        <begin position="1"/>
        <end position="19"/>
    </location>
</feature>
<dbReference type="EMBL" id="DVLL01000022">
    <property type="protein sequence ID" value="HIT59464.1"/>
    <property type="molecule type" value="Genomic_DNA"/>
</dbReference>
<dbReference type="PROSITE" id="PS51257">
    <property type="entry name" value="PROKAR_LIPOPROTEIN"/>
    <property type="match status" value="1"/>
</dbReference>
<protein>
    <submittedName>
        <fullName evidence="4">ABC transporter substrate-binding protein</fullName>
    </submittedName>
</protein>
<evidence type="ECO:0000313" key="4">
    <source>
        <dbReference type="EMBL" id="HIT59464.1"/>
    </source>
</evidence>
<keyword evidence="2" id="KW-0732">Signal</keyword>
<feature type="chain" id="PRO_5039601273" evidence="2">
    <location>
        <begin position="20"/>
        <end position="302"/>
    </location>
</feature>
<dbReference type="PANTHER" id="PTHR30535:SF34">
    <property type="entry name" value="MOLYBDATE-BINDING PROTEIN MOLA"/>
    <property type="match status" value="1"/>
</dbReference>
<evidence type="ECO:0000256" key="1">
    <source>
        <dbReference type="ARBA" id="ARBA00008814"/>
    </source>
</evidence>
<dbReference type="AlphaFoldDB" id="A0A9D1GUT3"/>
<comment type="caution">
    <text evidence="4">The sequence shown here is derived from an EMBL/GenBank/DDBJ whole genome shotgun (WGS) entry which is preliminary data.</text>
</comment>
<gene>
    <name evidence="4" type="ORF">IAC39_07135</name>
</gene>
<sequence length="302" mass="32343">MKKYRLVSIIIAAALTLTALCSCGRTIDGEQVTSATEAADSPPVREAYPVSFDSETFESSPASVASLSPALTEILCELGLADRIAGVSSYCEKPRDDTPEIGSPAFPDIDGIIELSPELLITQSPLASTDVVRLKQAGIRTLYLPVPSSFAYLCEEYIRISLIFYGNVDSRGMAEAALAGIEASMLEAQSLEADISFICVRGTSDGGYIVDVGEGIENDMLSVYGENLLLGRESAFISEEELGELEPDVIFADIGLMDEYEDELEELTGSDPELIYIDCQAFERPSSNLSGVIFGITTVLAG</sequence>
<reference evidence="4" key="2">
    <citation type="journal article" date="2021" name="PeerJ">
        <title>Extensive microbial diversity within the chicken gut microbiome revealed by metagenomics and culture.</title>
        <authorList>
            <person name="Gilroy R."/>
            <person name="Ravi A."/>
            <person name="Getino M."/>
            <person name="Pursley I."/>
            <person name="Horton D.L."/>
            <person name="Alikhan N.F."/>
            <person name="Baker D."/>
            <person name="Gharbi K."/>
            <person name="Hall N."/>
            <person name="Watson M."/>
            <person name="Adriaenssens E.M."/>
            <person name="Foster-Nyarko E."/>
            <person name="Jarju S."/>
            <person name="Secka A."/>
            <person name="Antonio M."/>
            <person name="Oren A."/>
            <person name="Chaudhuri R.R."/>
            <person name="La Ragione R."/>
            <person name="Hildebrand F."/>
            <person name="Pallen M.J."/>
        </authorList>
    </citation>
    <scope>NUCLEOTIDE SEQUENCE</scope>
    <source>
        <strain evidence="4">CHK33-4379</strain>
    </source>
</reference>
<organism evidence="4 5">
    <name type="scientific">Candidatus Faeciplasma pullistercoris</name>
    <dbReference type="NCBI Taxonomy" id="2840800"/>
    <lineage>
        <taxon>Bacteria</taxon>
        <taxon>Bacillati</taxon>
        <taxon>Bacillota</taxon>
        <taxon>Clostridia</taxon>
        <taxon>Eubacteriales</taxon>
        <taxon>Oscillospiraceae</taxon>
        <taxon>Oscillospiraceae incertae sedis</taxon>
        <taxon>Candidatus Faeciplasma</taxon>
    </lineage>
</organism>
<reference evidence="4" key="1">
    <citation type="submission" date="2020-10" db="EMBL/GenBank/DDBJ databases">
        <authorList>
            <person name="Gilroy R."/>
        </authorList>
    </citation>
    <scope>NUCLEOTIDE SEQUENCE</scope>
    <source>
        <strain evidence="4">CHK33-4379</strain>
    </source>
</reference>
<name>A0A9D1GUT3_9FIRM</name>
<dbReference type="InterPro" id="IPR002491">
    <property type="entry name" value="ABC_transptr_periplasmic_BD"/>
</dbReference>
<accession>A0A9D1GUT3</accession>
<dbReference type="SUPFAM" id="SSF53807">
    <property type="entry name" value="Helical backbone' metal receptor"/>
    <property type="match status" value="1"/>
</dbReference>
<feature type="domain" description="Fe/B12 periplasmic-binding" evidence="3">
    <location>
        <begin position="64"/>
        <end position="255"/>
    </location>
</feature>
<dbReference type="InterPro" id="IPR050902">
    <property type="entry name" value="ABC_Transporter_SBP"/>
</dbReference>
<evidence type="ECO:0000313" key="5">
    <source>
        <dbReference type="Proteomes" id="UP000824136"/>
    </source>
</evidence>
<dbReference type="Pfam" id="PF01497">
    <property type="entry name" value="Peripla_BP_2"/>
    <property type="match status" value="1"/>
</dbReference>
<proteinExistence type="inferred from homology"/>
<dbReference type="Proteomes" id="UP000824136">
    <property type="component" value="Unassembled WGS sequence"/>
</dbReference>
<dbReference type="Gene3D" id="3.40.50.1980">
    <property type="entry name" value="Nitrogenase molybdenum iron protein domain"/>
    <property type="match status" value="1"/>
</dbReference>
<comment type="similarity">
    <text evidence="1">Belongs to the bacterial solute-binding protein 8 family.</text>
</comment>